<sequence>MQAAFIFPHQLYQSIPFDKSTSIYLMEDELYFSQYRFHAQKLVLHRASMKYYQSELEDQGYKVQYIDFDTKKSLETVFQKISDNKIEKLYYTDTTDYLLERRILRFSKKYKFELLKHKSENFLLTPEEFQQQLGKGKKYFMAPFYIQQRKKFKMLLEDDGEPIGGRWSFDEDNRKKLPKNIQLPVYKSFPKNEFVKEAQNYVSQKFPNAYGSSDGFNYPTTHDEAKTALSDFLENRMQHFGEYEDAISKKESLLFHSILTPALNIGLLTPKQIVDETLRLHAKKNFPLNSLEGFIRQIIGWREFMRGVYEFEGVRERTTNFFNFDKKIPESFWKGETGIEPIDDTIKKVLTNAYCHHIERLMLLGNFMLLCEFDPDEVYRWFMELLIDAYDWVMVPNVYGMSQYADGGFITTKPYVSGSNYVLKMSDYKKGEWCAVWDALYWRFLFKHQDIFKNNHRMSMMVNLVNKMEKSKLTAHLKVAEDFLKKLN</sequence>
<gene>
    <name evidence="1" type="ORF">SanaruYs_13890</name>
</gene>
<dbReference type="SUPFAM" id="SSF48173">
    <property type="entry name" value="Cryptochrome/photolyase FAD-binding domain"/>
    <property type="match status" value="1"/>
</dbReference>
<dbReference type="EMBL" id="BHXQ01000002">
    <property type="protein sequence ID" value="GCC51169.1"/>
    <property type="molecule type" value="Genomic_DNA"/>
</dbReference>
<dbReference type="AlphaFoldDB" id="A0A401U8G0"/>
<dbReference type="Gene3D" id="3.40.50.620">
    <property type="entry name" value="HUPs"/>
    <property type="match status" value="1"/>
</dbReference>
<dbReference type="InterPro" id="IPR007357">
    <property type="entry name" value="PhrB-like"/>
</dbReference>
<dbReference type="InterPro" id="IPR052551">
    <property type="entry name" value="UV-DNA_repair_photolyase"/>
</dbReference>
<dbReference type="Gene3D" id="1.10.579.10">
    <property type="entry name" value="DNA Cyclobutane Dipyrimidine Photolyase, subunit A, domain 3"/>
    <property type="match status" value="1"/>
</dbReference>
<organism evidence="1 2">
    <name type="scientific">Chryseotalea sanaruensis</name>
    <dbReference type="NCBI Taxonomy" id="2482724"/>
    <lineage>
        <taxon>Bacteria</taxon>
        <taxon>Pseudomonadati</taxon>
        <taxon>Bacteroidota</taxon>
        <taxon>Cytophagia</taxon>
        <taxon>Cytophagales</taxon>
        <taxon>Chryseotaleaceae</taxon>
        <taxon>Chryseotalea</taxon>
    </lineage>
</organism>
<dbReference type="OrthoDB" id="5288100at2"/>
<keyword evidence="2" id="KW-1185">Reference proteome</keyword>
<dbReference type="InterPro" id="IPR014729">
    <property type="entry name" value="Rossmann-like_a/b/a_fold"/>
</dbReference>
<dbReference type="GO" id="GO:0016829">
    <property type="term" value="F:lyase activity"/>
    <property type="evidence" value="ECO:0007669"/>
    <property type="project" value="UniProtKB-KW"/>
</dbReference>
<dbReference type="InterPro" id="IPR036134">
    <property type="entry name" value="Crypto/Photolyase_FAD-like_sf"/>
</dbReference>
<proteinExistence type="predicted"/>
<protein>
    <submittedName>
        <fullName evidence="1">Cryptochrome/photolyase family protein</fullName>
    </submittedName>
</protein>
<dbReference type="PANTHER" id="PTHR38657:SF1">
    <property type="entry name" value="SLR1343 PROTEIN"/>
    <property type="match status" value="1"/>
</dbReference>
<dbReference type="Pfam" id="PF04244">
    <property type="entry name" value="DPRP"/>
    <property type="match status" value="1"/>
</dbReference>
<dbReference type="Proteomes" id="UP000288227">
    <property type="component" value="Unassembled WGS sequence"/>
</dbReference>
<reference evidence="1 2" key="1">
    <citation type="submission" date="2018-11" db="EMBL/GenBank/DDBJ databases">
        <title>Chryseotalea sanarue gen. nov., sp., nov., a member of the family Cytophagaceae, isolated from a brackish lake in Hamamatsu Japan.</title>
        <authorList>
            <person name="Maejima Y."/>
            <person name="Iino T."/>
            <person name="Muraguchi Y."/>
            <person name="Fukuda K."/>
            <person name="Ohkuma M."/>
            <person name="Moriuchi R."/>
            <person name="Dohra H."/>
            <person name="Kimbara K."/>
            <person name="Shintani M."/>
        </authorList>
    </citation>
    <scope>NUCLEOTIDE SEQUENCE [LARGE SCALE GENOMIC DNA]</scope>
    <source>
        <strain evidence="1 2">Ys</strain>
    </source>
</reference>
<name>A0A401U8G0_9BACT</name>
<dbReference type="RefSeq" id="WP_127121805.1">
    <property type="nucleotide sequence ID" value="NZ_BHXQ01000002.1"/>
</dbReference>
<dbReference type="Gene3D" id="1.25.40.80">
    <property type="match status" value="1"/>
</dbReference>
<evidence type="ECO:0000313" key="2">
    <source>
        <dbReference type="Proteomes" id="UP000288227"/>
    </source>
</evidence>
<comment type="caution">
    <text evidence="1">The sequence shown here is derived from an EMBL/GenBank/DDBJ whole genome shotgun (WGS) entry which is preliminary data.</text>
</comment>
<dbReference type="Gene3D" id="1.10.10.1710">
    <property type="entry name" value="Deoxyribodipyrimidine photolyase-related"/>
    <property type="match status" value="1"/>
</dbReference>
<keyword evidence="1" id="KW-0456">Lyase</keyword>
<accession>A0A401U8G0</accession>
<evidence type="ECO:0000313" key="1">
    <source>
        <dbReference type="EMBL" id="GCC51169.1"/>
    </source>
</evidence>
<dbReference type="PANTHER" id="PTHR38657">
    <property type="entry name" value="SLR1343 PROTEIN"/>
    <property type="match status" value="1"/>
</dbReference>